<evidence type="ECO:0000313" key="2">
    <source>
        <dbReference type="Proteomes" id="UP000077202"/>
    </source>
</evidence>
<organism evidence="1 2">
    <name type="scientific">Marchantia polymorpha subsp. ruderalis</name>
    <dbReference type="NCBI Taxonomy" id="1480154"/>
    <lineage>
        <taxon>Eukaryota</taxon>
        <taxon>Viridiplantae</taxon>
        <taxon>Streptophyta</taxon>
        <taxon>Embryophyta</taxon>
        <taxon>Marchantiophyta</taxon>
        <taxon>Marchantiopsida</taxon>
        <taxon>Marchantiidae</taxon>
        <taxon>Marchantiales</taxon>
        <taxon>Marchantiaceae</taxon>
        <taxon>Marchantia</taxon>
    </lineage>
</organism>
<protein>
    <submittedName>
        <fullName evidence="1">Uncharacterized protein</fullName>
    </submittedName>
</protein>
<gene>
    <name evidence="1" type="ORF">AXG93_3256s1040</name>
</gene>
<dbReference type="EMBL" id="LVLJ01003561">
    <property type="protein sequence ID" value="OAE20860.1"/>
    <property type="molecule type" value="Genomic_DNA"/>
</dbReference>
<keyword evidence="2" id="KW-1185">Reference proteome</keyword>
<dbReference type="Proteomes" id="UP000077202">
    <property type="component" value="Unassembled WGS sequence"/>
</dbReference>
<comment type="caution">
    <text evidence="1">The sequence shown here is derived from an EMBL/GenBank/DDBJ whole genome shotgun (WGS) entry which is preliminary data.</text>
</comment>
<proteinExistence type="predicted"/>
<feature type="unsure residue" description="I or L" evidence="1">
    <location>
        <position position="46"/>
    </location>
</feature>
<sequence length="116" mass="12345">MTIELGLPASSARDRSPCPVHDHHAPVKFAGFDCGLRDEGKQEFELSVSTDFLPTAGFAMGHNPPNPLIPLFSICVGLGGRYQRAGLGLPAGLDQLEAMLGTLFISFCAGLSKFEL</sequence>
<name>A0A176VJ08_MARPO</name>
<accession>A0A176VJ08</accession>
<reference evidence="1" key="1">
    <citation type="submission" date="2016-03" db="EMBL/GenBank/DDBJ databases">
        <title>Mechanisms controlling the formation of the plant cell surface in tip-growing cells are functionally conserved among land plants.</title>
        <authorList>
            <person name="Honkanen S."/>
            <person name="Jones V.A."/>
            <person name="Morieri G."/>
            <person name="Champion C."/>
            <person name="Hetherington A.J."/>
            <person name="Kelly S."/>
            <person name="Saint-Marcoux D."/>
            <person name="Proust H."/>
            <person name="Prescott H."/>
            <person name="Dolan L."/>
        </authorList>
    </citation>
    <scope>NUCLEOTIDE SEQUENCE [LARGE SCALE GENOMIC DNA]</scope>
    <source>
        <tissue evidence="1">Whole gametophyte</tissue>
    </source>
</reference>
<evidence type="ECO:0000313" key="1">
    <source>
        <dbReference type="EMBL" id="OAE20860.1"/>
    </source>
</evidence>
<dbReference type="AlphaFoldDB" id="A0A176VJ08"/>